<dbReference type="GO" id="GO:0003678">
    <property type="term" value="F:DNA helicase activity"/>
    <property type="evidence" value="ECO:0007669"/>
    <property type="project" value="InterPro"/>
</dbReference>
<dbReference type="AlphaFoldDB" id="A0A0G1I1H7"/>
<evidence type="ECO:0000313" key="3">
    <source>
        <dbReference type="Proteomes" id="UP000034752"/>
    </source>
</evidence>
<dbReference type="SUPFAM" id="SSF52540">
    <property type="entry name" value="P-loop containing nucleoside triphosphate hydrolases"/>
    <property type="match status" value="1"/>
</dbReference>
<keyword evidence="2" id="KW-0067">ATP-binding</keyword>
<keyword evidence="2" id="KW-0378">Hydrolase</keyword>
<evidence type="ECO:0000259" key="1">
    <source>
        <dbReference type="PROSITE" id="PS51199"/>
    </source>
</evidence>
<gene>
    <name evidence="2" type="ORF">VE96_C0003G0005</name>
</gene>
<feature type="domain" description="SF4 helicase" evidence="1">
    <location>
        <begin position="1"/>
        <end position="230"/>
    </location>
</feature>
<dbReference type="InterPro" id="IPR007694">
    <property type="entry name" value="DNA_helicase_DnaB-like_C"/>
</dbReference>
<dbReference type="PROSITE" id="PS51199">
    <property type="entry name" value="SF4_HELICASE"/>
    <property type="match status" value="1"/>
</dbReference>
<comment type="caution">
    <text evidence="2">The sequence shown here is derived from an EMBL/GenBank/DDBJ whole genome shotgun (WGS) entry which is preliminary data.</text>
</comment>
<sequence>MGKTSLALNFALNAAANGFAVGMFHLEMSKDQVVDRLISAQSGIDSWRLRTGNLREDDFAKLSDAMSKLAEMPIYIDDSPGSNILEMRTKARRLQSDKKLDLLIVDYLQLMEARRSSDSRVQEISEISRGLKALARELSVPVVAVSQLSREVEKRPRKIPQLSDLRESGAIEQDADVVMFIYRDDYYNKESERQNIADIIIAKHRNGPTGQVELYFKPETMTFRTLETDRGLEVEALVQMEETA</sequence>
<dbReference type="PATRIC" id="fig|1620410.3.peg.50"/>
<dbReference type="EMBL" id="LCIJ01000003">
    <property type="protein sequence ID" value="KKT53065.1"/>
    <property type="molecule type" value="Genomic_DNA"/>
</dbReference>
<organism evidence="2 3">
    <name type="scientific">candidate division Kazan bacterium GW2011_GWA1_44_22</name>
    <dbReference type="NCBI Taxonomy" id="1620410"/>
    <lineage>
        <taxon>Bacteria</taxon>
        <taxon>Bacteria division Kazan-3B-28</taxon>
    </lineage>
</organism>
<dbReference type="Proteomes" id="UP000034752">
    <property type="component" value="Unassembled WGS sequence"/>
</dbReference>
<dbReference type="CDD" id="cd00984">
    <property type="entry name" value="DnaB_C"/>
    <property type="match status" value="1"/>
</dbReference>
<dbReference type="PANTHER" id="PTHR30153:SF2">
    <property type="entry name" value="REPLICATIVE DNA HELICASE"/>
    <property type="match status" value="1"/>
</dbReference>
<dbReference type="InterPro" id="IPR027417">
    <property type="entry name" value="P-loop_NTPase"/>
</dbReference>
<dbReference type="GO" id="GO:0005829">
    <property type="term" value="C:cytosol"/>
    <property type="evidence" value="ECO:0007669"/>
    <property type="project" value="TreeGrafter"/>
</dbReference>
<dbReference type="GO" id="GO:0006260">
    <property type="term" value="P:DNA replication"/>
    <property type="evidence" value="ECO:0007669"/>
    <property type="project" value="InterPro"/>
</dbReference>
<accession>A0A0G1I1H7</accession>
<proteinExistence type="predicted"/>
<keyword evidence="2" id="KW-0347">Helicase</keyword>
<keyword evidence="2" id="KW-0547">Nucleotide-binding</keyword>
<evidence type="ECO:0000313" key="2">
    <source>
        <dbReference type="EMBL" id="KKT53065.1"/>
    </source>
</evidence>
<dbReference type="Gene3D" id="3.40.50.300">
    <property type="entry name" value="P-loop containing nucleotide triphosphate hydrolases"/>
    <property type="match status" value="1"/>
</dbReference>
<name>A0A0G1I1H7_UNCK3</name>
<dbReference type="PANTHER" id="PTHR30153">
    <property type="entry name" value="REPLICATIVE DNA HELICASE DNAB"/>
    <property type="match status" value="1"/>
</dbReference>
<reference evidence="2 3" key="1">
    <citation type="journal article" date="2015" name="Nature">
        <title>rRNA introns, odd ribosomes, and small enigmatic genomes across a large radiation of phyla.</title>
        <authorList>
            <person name="Brown C.T."/>
            <person name="Hug L.A."/>
            <person name="Thomas B.C."/>
            <person name="Sharon I."/>
            <person name="Castelle C.J."/>
            <person name="Singh A."/>
            <person name="Wilkins M.J."/>
            <person name="Williams K.H."/>
            <person name="Banfield J.F."/>
        </authorList>
    </citation>
    <scope>NUCLEOTIDE SEQUENCE [LARGE SCALE GENOMIC DNA]</scope>
</reference>
<dbReference type="Pfam" id="PF03796">
    <property type="entry name" value="DnaB_C"/>
    <property type="match status" value="1"/>
</dbReference>
<protein>
    <submittedName>
        <fullName evidence="2">Replicative DNA helicase</fullName>
    </submittedName>
</protein>
<dbReference type="GO" id="GO:0005524">
    <property type="term" value="F:ATP binding"/>
    <property type="evidence" value="ECO:0007669"/>
    <property type="project" value="InterPro"/>
</dbReference>